<dbReference type="OMA" id="INCGECE"/>
<dbReference type="GO" id="GO:0070129">
    <property type="term" value="P:regulation of mitochondrial translation"/>
    <property type="evidence" value="ECO:0007669"/>
    <property type="project" value="TreeGrafter"/>
</dbReference>
<evidence type="ECO:0000259" key="3">
    <source>
        <dbReference type="Pfam" id="PF23276"/>
    </source>
</evidence>
<proteinExistence type="predicted"/>
<dbReference type="GO" id="GO:0005739">
    <property type="term" value="C:mitochondrion"/>
    <property type="evidence" value="ECO:0007669"/>
    <property type="project" value="TreeGrafter"/>
</dbReference>
<dbReference type="GO" id="GO:0005634">
    <property type="term" value="C:nucleus"/>
    <property type="evidence" value="ECO:0007669"/>
    <property type="project" value="TreeGrafter"/>
</dbReference>
<dbReference type="PANTHER" id="PTHR46669">
    <property type="entry name" value="LEUCINE-RICH PPR MOTIF-CONTAINING PROTEIN, MITOCHONDRIAL"/>
    <property type="match status" value="1"/>
</dbReference>
<sequence length="928" mass="106245">MAFLMRKRGFLNLQKCRIFTKNFRNENSYLLNRCCRRNVVSQQLCLATVAHQHKLNEDLPTVKSGKFNDASIIKEIDKDLSNIDWTIRRTGRISRRTVESVFLKMKNAELLSDTATQGLYLLRCCGRILEEASSKRIELANEIWNVLIKLGCSFDIRHYNSLLRIYLDNNHHFSPTDFLSMLDANQIQPDKVTYLYLMEKYCNDGNLTGASEILEFMKEKKLPVNEAVFNSLIKGHVKIQDFSGAMNILDVMRASNLLPTADSYTAIACGYASKGDINEMKSVLISAKNNGLTISQRHYFQLIDAAATGHHVHEVMDMIENLAGYRQDCINLALNLIHRGIDDVAYRLIVKSSDPQFNFGTNTFTKQLIKAGLETDKIIHYCNNIYEQGLNELIYLNTAKAAIDCENFGCAFAIFQAMVKKGVPVRLHYFLPILSYYSEKKSVEGIYWTLKNMFEVGVCADFLLYVRYVVPCVGISHHPDDIISSIQESGQPVSVAVDALFEFYCYQGKLDYALHLIQKHSVGIRTSFSIRQYLSLFKDLRQNSKYFQVLNYIMKNVGVNGKDLKELHGKFLAEMLLANQSIFDEFLRHRDNEVHFGQRSLNVCKQILNRYSPNLVSKLRKLEGSHPDVAPKDQPSRQQYLLNILFHHIKRKNVGRVQQLLSSQEGGFDFTDSTLVCSELISLFSSMNDIEMAKKYMAVLKEKHPTYKLDSVKTLDYAIMLIKFSKLEEAIEVIKTECKELIYFGGKEVALKSIKRFFNAAVETADIGFVQNVQKLLVSHSKTLGSMQSFLEPLVKVHLHKRDLESAINEYRNCVVNYKVAPCLGSLMKFCISNDDHFNLQKVIDLTIANVGKVVAVNELAVSFVETGRLHHALKVLKRVGKEADIYLEELSCQMFDQNKVKQLEQLLLISEELQQVNREKIYYYLMK</sequence>
<dbReference type="NCBIfam" id="TIGR00756">
    <property type="entry name" value="PPR"/>
    <property type="match status" value="1"/>
</dbReference>
<accession>A0A087U3C4</accession>
<dbReference type="InterPro" id="IPR002885">
    <property type="entry name" value="PPR_rpt"/>
</dbReference>
<dbReference type="InterPro" id="IPR033490">
    <property type="entry name" value="LRP130"/>
</dbReference>
<keyword evidence="5" id="KW-1185">Reference proteome</keyword>
<evidence type="ECO:0000256" key="2">
    <source>
        <dbReference type="PROSITE-ProRule" id="PRU00708"/>
    </source>
</evidence>
<dbReference type="AlphaFoldDB" id="A0A087U3C4"/>
<dbReference type="Pfam" id="PF01535">
    <property type="entry name" value="PPR"/>
    <property type="match status" value="1"/>
</dbReference>
<dbReference type="EMBL" id="KK117958">
    <property type="protein sequence ID" value="KFM71863.1"/>
    <property type="molecule type" value="Genomic_DNA"/>
</dbReference>
<protein>
    <submittedName>
        <fullName evidence="4">Leucine-rich PPR motif-containing protein, mitochondrial</fullName>
    </submittedName>
</protein>
<feature type="domain" description="Pentatricopeptide repeat-containing protein-mitochondrial" evidence="3">
    <location>
        <begin position="125"/>
        <end position="248"/>
    </location>
</feature>
<feature type="repeat" description="PPR" evidence="2">
    <location>
        <begin position="225"/>
        <end position="259"/>
    </location>
</feature>
<dbReference type="STRING" id="407821.A0A087U3C4"/>
<gene>
    <name evidence="4" type="ORF">X975_05538</name>
</gene>
<dbReference type="Gene3D" id="1.25.40.10">
    <property type="entry name" value="Tetratricopeptide repeat domain"/>
    <property type="match status" value="2"/>
</dbReference>
<dbReference type="PROSITE" id="PS51375">
    <property type="entry name" value="PPR"/>
    <property type="match status" value="2"/>
</dbReference>
<evidence type="ECO:0000313" key="4">
    <source>
        <dbReference type="EMBL" id="KFM71863.1"/>
    </source>
</evidence>
<dbReference type="Proteomes" id="UP000054359">
    <property type="component" value="Unassembled WGS sequence"/>
</dbReference>
<dbReference type="PANTHER" id="PTHR46669:SF1">
    <property type="entry name" value="LEUCINE-RICH PPR MOTIF-CONTAINING PROTEIN, MITOCHONDRIAL"/>
    <property type="match status" value="1"/>
</dbReference>
<feature type="repeat" description="PPR" evidence="2">
    <location>
        <begin position="190"/>
        <end position="224"/>
    </location>
</feature>
<dbReference type="GO" id="GO:0003730">
    <property type="term" value="F:mRNA 3'-UTR binding"/>
    <property type="evidence" value="ECO:0007669"/>
    <property type="project" value="TreeGrafter"/>
</dbReference>
<dbReference type="InterPro" id="IPR011990">
    <property type="entry name" value="TPR-like_helical_dom_sf"/>
</dbReference>
<evidence type="ECO:0000256" key="1">
    <source>
        <dbReference type="ARBA" id="ARBA00022737"/>
    </source>
</evidence>
<dbReference type="OrthoDB" id="185373at2759"/>
<dbReference type="InterPro" id="IPR057027">
    <property type="entry name" value="TPR_mt"/>
</dbReference>
<dbReference type="Pfam" id="PF23276">
    <property type="entry name" value="TPR_24"/>
    <property type="match status" value="1"/>
</dbReference>
<keyword evidence="1" id="KW-0677">Repeat</keyword>
<organism evidence="4 5">
    <name type="scientific">Stegodyphus mimosarum</name>
    <name type="common">African social velvet spider</name>
    <dbReference type="NCBI Taxonomy" id="407821"/>
    <lineage>
        <taxon>Eukaryota</taxon>
        <taxon>Metazoa</taxon>
        <taxon>Ecdysozoa</taxon>
        <taxon>Arthropoda</taxon>
        <taxon>Chelicerata</taxon>
        <taxon>Arachnida</taxon>
        <taxon>Araneae</taxon>
        <taxon>Araneomorphae</taxon>
        <taxon>Entelegynae</taxon>
        <taxon>Eresoidea</taxon>
        <taxon>Eresidae</taxon>
        <taxon>Stegodyphus</taxon>
    </lineage>
</organism>
<feature type="non-terminal residue" evidence="4">
    <location>
        <position position="928"/>
    </location>
</feature>
<reference evidence="4 5" key="1">
    <citation type="submission" date="2013-11" db="EMBL/GenBank/DDBJ databases">
        <title>Genome sequencing of Stegodyphus mimosarum.</title>
        <authorList>
            <person name="Bechsgaard J."/>
        </authorList>
    </citation>
    <scope>NUCLEOTIDE SEQUENCE [LARGE SCALE GENOMIC DNA]</scope>
</reference>
<evidence type="ECO:0000313" key="5">
    <source>
        <dbReference type="Proteomes" id="UP000054359"/>
    </source>
</evidence>
<name>A0A087U3C4_STEMI</name>